<dbReference type="PROSITE" id="PS50297">
    <property type="entry name" value="ANK_REP_REGION"/>
    <property type="match status" value="2"/>
</dbReference>
<dbReference type="InterPro" id="IPR002110">
    <property type="entry name" value="Ankyrin_rpt"/>
</dbReference>
<keyword evidence="2 3" id="KW-0040">ANK repeat</keyword>
<dbReference type="EMBL" id="ML170163">
    <property type="protein sequence ID" value="TDL25494.1"/>
    <property type="molecule type" value="Genomic_DNA"/>
</dbReference>
<evidence type="ECO:0000256" key="3">
    <source>
        <dbReference type="PROSITE-ProRule" id="PRU00023"/>
    </source>
</evidence>
<dbReference type="PANTHER" id="PTHR24134">
    <property type="entry name" value="ANKYRIN REPEAT-CONTAINING PROTEIN DDB_G0279043"/>
    <property type="match status" value="1"/>
</dbReference>
<evidence type="ECO:0000256" key="2">
    <source>
        <dbReference type="ARBA" id="ARBA00023043"/>
    </source>
</evidence>
<dbReference type="Pfam" id="PF00023">
    <property type="entry name" value="Ank"/>
    <property type="match status" value="1"/>
</dbReference>
<dbReference type="AlphaFoldDB" id="A0A4Y7QD29"/>
<dbReference type="SMART" id="SM00248">
    <property type="entry name" value="ANK"/>
    <property type="match status" value="3"/>
</dbReference>
<sequence>MLHDEFLFSPQDEDTTGDNRSFIDMAEEVAVSQALHCAATSGDISTIRLLVARGADVNAPDSAGRSVIVSLLLGDSAHNGDIDSLECDLLARTVPPLDTERLEALRFLLELRETTLYTLNAPQAVLHGVTPLGMTAYLNQLEAVRLLLEQSGGLVAVDGMDSHGATPLMYASRDGNADVVRCLLENGARPDLKDVNHYSAMQYATRHPLTLWQCETSLRKHRAKASRVLILFAVP</sequence>
<evidence type="ECO:0000256" key="1">
    <source>
        <dbReference type="ARBA" id="ARBA00022737"/>
    </source>
</evidence>
<organism evidence="4 5">
    <name type="scientific">Rickenella mellea</name>
    <dbReference type="NCBI Taxonomy" id="50990"/>
    <lineage>
        <taxon>Eukaryota</taxon>
        <taxon>Fungi</taxon>
        <taxon>Dikarya</taxon>
        <taxon>Basidiomycota</taxon>
        <taxon>Agaricomycotina</taxon>
        <taxon>Agaricomycetes</taxon>
        <taxon>Hymenochaetales</taxon>
        <taxon>Rickenellaceae</taxon>
        <taxon>Rickenella</taxon>
    </lineage>
</organism>
<keyword evidence="1" id="KW-0677">Repeat</keyword>
<proteinExistence type="predicted"/>
<dbReference type="Gene3D" id="1.25.40.20">
    <property type="entry name" value="Ankyrin repeat-containing domain"/>
    <property type="match status" value="1"/>
</dbReference>
<dbReference type="OrthoDB" id="539213at2759"/>
<dbReference type="Pfam" id="PF12796">
    <property type="entry name" value="Ank_2"/>
    <property type="match status" value="1"/>
</dbReference>
<reference evidence="4 5" key="1">
    <citation type="submission" date="2018-06" db="EMBL/GenBank/DDBJ databases">
        <title>A transcriptomic atlas of mushroom development highlights an independent origin of complex multicellularity.</title>
        <authorList>
            <consortium name="DOE Joint Genome Institute"/>
            <person name="Krizsan K."/>
            <person name="Almasi E."/>
            <person name="Merenyi Z."/>
            <person name="Sahu N."/>
            <person name="Viragh M."/>
            <person name="Koszo T."/>
            <person name="Mondo S."/>
            <person name="Kiss B."/>
            <person name="Balint B."/>
            <person name="Kues U."/>
            <person name="Barry K."/>
            <person name="Hegedus J.C."/>
            <person name="Henrissat B."/>
            <person name="Johnson J."/>
            <person name="Lipzen A."/>
            <person name="Ohm R."/>
            <person name="Nagy I."/>
            <person name="Pangilinan J."/>
            <person name="Yan J."/>
            <person name="Xiong Y."/>
            <person name="Grigoriev I.V."/>
            <person name="Hibbett D.S."/>
            <person name="Nagy L.G."/>
        </authorList>
    </citation>
    <scope>NUCLEOTIDE SEQUENCE [LARGE SCALE GENOMIC DNA]</scope>
    <source>
        <strain evidence="4 5">SZMC22713</strain>
    </source>
</reference>
<name>A0A4Y7QD29_9AGAM</name>
<protein>
    <submittedName>
        <fullName evidence="4">Ankyrin</fullName>
    </submittedName>
</protein>
<evidence type="ECO:0000313" key="4">
    <source>
        <dbReference type="EMBL" id="TDL25494.1"/>
    </source>
</evidence>
<dbReference type="PANTHER" id="PTHR24134:SF9">
    <property type="entry name" value="ANKYRIN REPEAT AND SOCS BOX PROTEIN 8"/>
    <property type="match status" value="1"/>
</dbReference>
<keyword evidence="5" id="KW-1185">Reference proteome</keyword>
<evidence type="ECO:0000313" key="5">
    <source>
        <dbReference type="Proteomes" id="UP000294933"/>
    </source>
</evidence>
<dbReference type="SUPFAM" id="SSF48403">
    <property type="entry name" value="Ankyrin repeat"/>
    <property type="match status" value="1"/>
</dbReference>
<feature type="repeat" description="ANK" evidence="3">
    <location>
        <begin position="34"/>
        <end position="62"/>
    </location>
</feature>
<dbReference type="VEuPathDB" id="FungiDB:BD410DRAFT_594874"/>
<dbReference type="STRING" id="50990.A0A4Y7QD29"/>
<dbReference type="Proteomes" id="UP000294933">
    <property type="component" value="Unassembled WGS sequence"/>
</dbReference>
<feature type="repeat" description="ANK" evidence="3">
    <location>
        <begin position="163"/>
        <end position="195"/>
    </location>
</feature>
<dbReference type="PROSITE" id="PS50088">
    <property type="entry name" value="ANK_REPEAT"/>
    <property type="match status" value="2"/>
</dbReference>
<gene>
    <name evidence="4" type="ORF">BD410DRAFT_594874</name>
</gene>
<accession>A0A4Y7QD29</accession>
<dbReference type="InterPro" id="IPR036770">
    <property type="entry name" value="Ankyrin_rpt-contain_sf"/>
</dbReference>